<evidence type="ECO:0000256" key="1">
    <source>
        <dbReference type="ARBA" id="ARBA00004123"/>
    </source>
</evidence>
<protein>
    <submittedName>
        <fullName evidence="8">Homeobox domain-containing protein</fullName>
    </submittedName>
</protein>
<organism evidence="8 9">
    <name type="scientific">Meloidogyne graminicola</name>
    <dbReference type="NCBI Taxonomy" id="189291"/>
    <lineage>
        <taxon>Eukaryota</taxon>
        <taxon>Metazoa</taxon>
        <taxon>Ecdysozoa</taxon>
        <taxon>Nematoda</taxon>
        <taxon>Chromadorea</taxon>
        <taxon>Rhabditida</taxon>
        <taxon>Tylenchina</taxon>
        <taxon>Tylenchomorpha</taxon>
        <taxon>Tylenchoidea</taxon>
        <taxon>Meloidogynidae</taxon>
        <taxon>Meloidogyninae</taxon>
        <taxon>Meloidogyne</taxon>
    </lineage>
</organism>
<evidence type="ECO:0000256" key="6">
    <source>
        <dbReference type="RuleBase" id="RU000682"/>
    </source>
</evidence>
<dbReference type="AlphaFoldDB" id="A0A8S9ZKG2"/>
<proteinExistence type="predicted"/>
<keyword evidence="4 5" id="KW-0539">Nucleus</keyword>
<gene>
    <name evidence="8" type="ORF">Mgra_00006831</name>
</gene>
<feature type="non-terminal residue" evidence="8">
    <location>
        <position position="1"/>
    </location>
</feature>
<feature type="domain" description="Homeobox" evidence="7">
    <location>
        <begin position="1"/>
        <end position="60"/>
    </location>
</feature>
<feature type="DNA-binding region" description="Homeobox" evidence="5">
    <location>
        <begin position="3"/>
        <end position="61"/>
    </location>
</feature>
<reference evidence="8" key="1">
    <citation type="journal article" date="2020" name="Ecol. Evol.">
        <title>Genome structure and content of the rice root-knot nematode (Meloidogyne graminicola).</title>
        <authorList>
            <person name="Phan N.T."/>
            <person name="Danchin E.G.J."/>
            <person name="Klopp C."/>
            <person name="Perfus-Barbeoch L."/>
            <person name="Kozlowski D.K."/>
            <person name="Koutsovoulos G.D."/>
            <person name="Lopez-Roques C."/>
            <person name="Bouchez O."/>
            <person name="Zahm M."/>
            <person name="Besnard G."/>
            <person name="Bellafiore S."/>
        </authorList>
    </citation>
    <scope>NUCLEOTIDE SEQUENCE</scope>
    <source>
        <strain evidence="8">VN-18</strain>
    </source>
</reference>
<keyword evidence="9" id="KW-1185">Reference proteome</keyword>
<evidence type="ECO:0000313" key="9">
    <source>
        <dbReference type="Proteomes" id="UP000605970"/>
    </source>
</evidence>
<dbReference type="PROSITE" id="PS50071">
    <property type="entry name" value="HOMEOBOX_2"/>
    <property type="match status" value="1"/>
</dbReference>
<accession>A0A8S9ZKG2</accession>
<evidence type="ECO:0000313" key="8">
    <source>
        <dbReference type="EMBL" id="KAF7633763.1"/>
    </source>
</evidence>
<evidence type="ECO:0000259" key="7">
    <source>
        <dbReference type="PROSITE" id="PS50071"/>
    </source>
</evidence>
<evidence type="ECO:0000256" key="3">
    <source>
        <dbReference type="ARBA" id="ARBA00023155"/>
    </source>
</evidence>
<name>A0A8S9ZKG2_9BILA</name>
<dbReference type="Gene3D" id="1.10.10.60">
    <property type="entry name" value="Homeodomain-like"/>
    <property type="match status" value="1"/>
</dbReference>
<dbReference type="InterPro" id="IPR050224">
    <property type="entry name" value="TALE_homeobox"/>
</dbReference>
<dbReference type="EMBL" id="JABEBT010000070">
    <property type="protein sequence ID" value="KAF7633763.1"/>
    <property type="molecule type" value="Genomic_DNA"/>
</dbReference>
<evidence type="ECO:0000256" key="5">
    <source>
        <dbReference type="PROSITE-ProRule" id="PRU00108"/>
    </source>
</evidence>
<keyword evidence="3 5" id="KW-0371">Homeobox</keyword>
<dbReference type="Pfam" id="PF00046">
    <property type="entry name" value="Homeodomain"/>
    <property type="match status" value="1"/>
</dbReference>
<dbReference type="OrthoDB" id="6159439at2759"/>
<comment type="subcellular location">
    <subcellularLocation>
        <location evidence="1 5 6">Nucleus</location>
    </subcellularLocation>
</comment>
<evidence type="ECO:0000256" key="2">
    <source>
        <dbReference type="ARBA" id="ARBA00023125"/>
    </source>
</evidence>
<comment type="caution">
    <text evidence="8">The sequence shown here is derived from an EMBL/GenBank/DDBJ whole genome shotgun (WGS) entry which is preliminary data.</text>
</comment>
<dbReference type="InterPro" id="IPR009057">
    <property type="entry name" value="Homeodomain-like_sf"/>
</dbReference>
<dbReference type="PANTHER" id="PTHR11850">
    <property type="entry name" value="HOMEOBOX PROTEIN TRANSCRIPTION FACTORS"/>
    <property type="match status" value="1"/>
</dbReference>
<dbReference type="GO" id="GO:0000987">
    <property type="term" value="F:cis-regulatory region sequence-specific DNA binding"/>
    <property type="evidence" value="ECO:0007669"/>
    <property type="project" value="UniProtKB-ARBA"/>
</dbReference>
<dbReference type="SMART" id="SM00389">
    <property type="entry name" value="HOX"/>
    <property type="match status" value="1"/>
</dbReference>
<sequence>RNRLKFTKEATDILNNYFYNNLNNYYPCETIREELAKKCGVNVNQICVWFSNKRSEYRRNI</sequence>
<dbReference type="InterPro" id="IPR001356">
    <property type="entry name" value="HD"/>
</dbReference>
<dbReference type="Proteomes" id="UP000605970">
    <property type="component" value="Unassembled WGS sequence"/>
</dbReference>
<evidence type="ECO:0000256" key="4">
    <source>
        <dbReference type="ARBA" id="ARBA00023242"/>
    </source>
</evidence>
<dbReference type="SUPFAM" id="SSF46689">
    <property type="entry name" value="Homeodomain-like"/>
    <property type="match status" value="1"/>
</dbReference>
<dbReference type="GO" id="GO:0005634">
    <property type="term" value="C:nucleus"/>
    <property type="evidence" value="ECO:0007669"/>
    <property type="project" value="UniProtKB-SubCell"/>
</dbReference>
<keyword evidence="2 5" id="KW-0238">DNA-binding</keyword>
<dbReference type="CDD" id="cd00086">
    <property type="entry name" value="homeodomain"/>
    <property type="match status" value="1"/>
</dbReference>